<comment type="caution">
    <text evidence="1">The sequence shown here is derived from an EMBL/GenBank/DDBJ whole genome shotgun (WGS) entry which is preliminary data.</text>
</comment>
<dbReference type="EMBL" id="JACAQR010000003">
    <property type="protein sequence ID" value="NWD40773.1"/>
    <property type="molecule type" value="Genomic_DNA"/>
</dbReference>
<evidence type="ECO:0000313" key="2">
    <source>
        <dbReference type="Proteomes" id="UP000546584"/>
    </source>
</evidence>
<evidence type="ECO:0000313" key="1">
    <source>
        <dbReference type="EMBL" id="NWD40773.1"/>
    </source>
</evidence>
<proteinExistence type="predicted"/>
<protein>
    <submittedName>
        <fullName evidence="1">Type VI secretion system contractile sheath small subunit</fullName>
    </submittedName>
</protein>
<reference evidence="1 2" key="1">
    <citation type="submission" date="2020-04" db="EMBL/GenBank/DDBJ databases">
        <title>Molecular characterization of pseudomonads from Agaricus bisporus reveal novel blotch 2 pathogens in Western Europe.</title>
        <authorList>
            <person name="Taparia T."/>
            <person name="Krijger M."/>
            <person name="Haynes E."/>
            <person name="Elpinstone J.G."/>
            <person name="Noble R."/>
            <person name="Van Der Wolf J."/>
        </authorList>
    </citation>
    <scope>NUCLEOTIDE SEQUENCE [LARGE SCALE GENOMIC DNA]</scope>
    <source>
        <strain evidence="1 2">IPO3753</strain>
    </source>
</reference>
<sequence>MELRDALVVLKGPLANDPSLRENVQNLLINEETNDRVLGKIGSPLPPPIRLIPAG</sequence>
<gene>
    <name evidence="1" type="ORF">HX826_02790</name>
</gene>
<name>A0AAJ3GZS3_9PSED</name>
<dbReference type="Proteomes" id="UP000546584">
    <property type="component" value="Unassembled WGS sequence"/>
</dbReference>
<dbReference type="AlphaFoldDB" id="A0AAJ3GZS3"/>
<organism evidence="1 2">
    <name type="scientific">Pseudomonas yamanorum</name>
    <dbReference type="NCBI Taxonomy" id="515393"/>
    <lineage>
        <taxon>Bacteria</taxon>
        <taxon>Pseudomonadati</taxon>
        <taxon>Pseudomonadota</taxon>
        <taxon>Gammaproteobacteria</taxon>
        <taxon>Pseudomonadales</taxon>
        <taxon>Pseudomonadaceae</taxon>
        <taxon>Pseudomonas</taxon>
    </lineage>
</organism>
<accession>A0AAJ3GZS3</accession>
<dbReference type="RefSeq" id="WP_172834503.1">
    <property type="nucleotide sequence ID" value="NZ_CP159621.1"/>
</dbReference>